<dbReference type="InterPro" id="IPR014113">
    <property type="entry name" value="T4SS_TrbC_subgr"/>
</dbReference>
<dbReference type="NCBIfam" id="TIGR02742">
    <property type="entry name" value="TrbC_Ftype"/>
    <property type="match status" value="1"/>
</dbReference>
<evidence type="ECO:0000256" key="1">
    <source>
        <dbReference type="SAM" id="SignalP"/>
    </source>
</evidence>
<evidence type="ECO:0000313" key="2">
    <source>
        <dbReference type="EMBL" id="TDN51489.1"/>
    </source>
</evidence>
<comment type="caution">
    <text evidence="2">The sequence shown here is derived from an EMBL/GenBank/DDBJ whole genome shotgun (WGS) entry which is preliminary data.</text>
</comment>
<proteinExistence type="predicted"/>
<name>A0A4R6E357_SCAGO</name>
<keyword evidence="3" id="KW-1185">Reference proteome</keyword>
<keyword evidence="1" id="KW-0732">Signal</keyword>
<protein>
    <submittedName>
        <fullName evidence="2">Conjugal transfer pilus assembly protein TrbC</fullName>
    </submittedName>
</protein>
<dbReference type="Proteomes" id="UP000295530">
    <property type="component" value="Unassembled WGS sequence"/>
</dbReference>
<dbReference type="InterPro" id="IPR019106">
    <property type="entry name" value="T4SS_TrbC"/>
</dbReference>
<sequence length="199" mass="21720">MLKSTLWVAGLLLLGGTVQADPNAANRQFLNEQLQLDRQRHQALAGKIFAPTPSASLQSIPYIEQLKAQQQARLAQKQKAQPRIMMFVSFSLPEAELKQRVADAAQYGIPVIIRGMVNGNMRQTATAVARLVNETKTGGVEIEPTLFRKFSVTVVPQLIVTCDGKIDRLSGDLALPEALKKVADEGDCAETARKRLGEG</sequence>
<feature type="signal peptide" evidence="1">
    <location>
        <begin position="1"/>
        <end position="20"/>
    </location>
</feature>
<dbReference type="AlphaFoldDB" id="A0A4R6E357"/>
<accession>A0A4R6E357</accession>
<evidence type="ECO:0000313" key="3">
    <source>
        <dbReference type="Proteomes" id="UP000295530"/>
    </source>
</evidence>
<reference evidence="2 3" key="1">
    <citation type="submission" date="2019-03" db="EMBL/GenBank/DDBJ databases">
        <title>Genomic analyses of the natural microbiome of Caenorhabditis elegans.</title>
        <authorList>
            <person name="Samuel B."/>
        </authorList>
    </citation>
    <scope>NUCLEOTIDE SEQUENCE [LARGE SCALE GENOMIC DNA]</scope>
    <source>
        <strain evidence="2 3">BIGb0156</strain>
    </source>
</reference>
<organism evidence="2 3">
    <name type="scientific">Scandinavium goeteborgense</name>
    <dbReference type="NCBI Taxonomy" id="1851514"/>
    <lineage>
        <taxon>Bacteria</taxon>
        <taxon>Pseudomonadati</taxon>
        <taxon>Pseudomonadota</taxon>
        <taxon>Gammaproteobacteria</taxon>
        <taxon>Enterobacterales</taxon>
        <taxon>Enterobacteriaceae</taxon>
        <taxon>Scandinavium</taxon>
    </lineage>
</organism>
<dbReference type="EMBL" id="SNVX01000018">
    <property type="protein sequence ID" value="TDN51489.1"/>
    <property type="molecule type" value="Genomic_DNA"/>
</dbReference>
<feature type="chain" id="PRO_5020738068" evidence="1">
    <location>
        <begin position="21"/>
        <end position="199"/>
    </location>
</feature>
<gene>
    <name evidence="2" type="ORF">EC847_11818</name>
</gene>
<dbReference type="RefSeq" id="WP_247904373.1">
    <property type="nucleotide sequence ID" value="NZ_SNVX01000018.1"/>
</dbReference>
<dbReference type="Pfam" id="PF09673">
    <property type="entry name" value="TrbC_Ftype"/>
    <property type="match status" value="1"/>
</dbReference>